<keyword evidence="19" id="KW-0378">Hydrolase</keyword>
<dbReference type="InterPro" id="IPR004807">
    <property type="entry name" value="UvrB"/>
</dbReference>
<keyword evidence="4 13" id="KW-0547">Nucleotide-binding</keyword>
<dbReference type="Gene3D" id="4.10.860.10">
    <property type="entry name" value="UVR domain"/>
    <property type="match status" value="1"/>
</dbReference>
<name>A0ABS5U861_9BACT</name>
<evidence type="ECO:0000256" key="11">
    <source>
        <dbReference type="ARBA" id="ARBA00026033"/>
    </source>
</evidence>
<comment type="subunit">
    <text evidence="11 13 14">Forms a heterotetramer with UvrA during the search for lesions. Interacts with UvrC in an incision complex.</text>
</comment>
<evidence type="ECO:0000256" key="14">
    <source>
        <dbReference type="RuleBase" id="RU003587"/>
    </source>
</evidence>
<dbReference type="InterPro" id="IPR041471">
    <property type="entry name" value="UvrB_inter"/>
</dbReference>
<evidence type="ECO:0000256" key="6">
    <source>
        <dbReference type="ARBA" id="ARBA00022769"/>
    </source>
</evidence>
<comment type="caution">
    <text evidence="19">The sequence shown here is derived from an EMBL/GenBank/DDBJ whole genome shotgun (WGS) entry which is preliminary data.</text>
</comment>
<evidence type="ECO:0000256" key="7">
    <source>
        <dbReference type="ARBA" id="ARBA00022840"/>
    </source>
</evidence>
<comment type="subcellular location">
    <subcellularLocation>
        <location evidence="1 13 14">Cytoplasm</location>
    </subcellularLocation>
</comment>
<dbReference type="PROSITE" id="PS51194">
    <property type="entry name" value="HELICASE_CTER"/>
    <property type="match status" value="1"/>
</dbReference>
<evidence type="ECO:0000256" key="12">
    <source>
        <dbReference type="ARBA" id="ARBA00029504"/>
    </source>
</evidence>
<dbReference type="NCBIfam" id="NF003673">
    <property type="entry name" value="PRK05298.1"/>
    <property type="match status" value="1"/>
</dbReference>
<evidence type="ECO:0000256" key="10">
    <source>
        <dbReference type="ARBA" id="ARBA00023236"/>
    </source>
</evidence>
<comment type="domain">
    <text evidence="13">The beta-hairpin motif is involved in DNA binding.</text>
</comment>
<dbReference type="PANTHER" id="PTHR24029">
    <property type="entry name" value="UVRABC SYSTEM PROTEIN B"/>
    <property type="match status" value="1"/>
</dbReference>
<dbReference type="InterPro" id="IPR024759">
    <property type="entry name" value="UvrB_YAD/RRR_dom"/>
</dbReference>
<proteinExistence type="inferred from homology"/>
<dbReference type="Gene3D" id="3.40.50.300">
    <property type="entry name" value="P-loop containing nucleotide triphosphate hydrolases"/>
    <property type="match status" value="3"/>
</dbReference>
<dbReference type="Pfam" id="PF02151">
    <property type="entry name" value="UVR"/>
    <property type="match status" value="1"/>
</dbReference>
<dbReference type="SUPFAM" id="SSF46600">
    <property type="entry name" value="C-terminal UvrC-binding domain of UvrB"/>
    <property type="match status" value="1"/>
</dbReference>
<gene>
    <name evidence="13 19" type="primary">uvrB</name>
    <name evidence="19" type="ORF">KJB30_08630</name>
</gene>
<evidence type="ECO:0000256" key="8">
    <source>
        <dbReference type="ARBA" id="ARBA00022881"/>
    </source>
</evidence>
<dbReference type="InterPro" id="IPR001650">
    <property type="entry name" value="Helicase_C-like"/>
</dbReference>
<evidence type="ECO:0000256" key="3">
    <source>
        <dbReference type="ARBA" id="ARBA00022490"/>
    </source>
</evidence>
<sequence length="672" mass="76489">MSSFNLATDYTPRGDQPGAIDELTEGIERGDKHQVLLGVTGSGKTFTVANVIARTGRPALVLAPNKTLAAQLYGELKDLFPENAVEFFVSYYDYYQPEAYIPTSDTFIEKDSAINDEIDKMRHSATRSLLTRPDVIIVASVSCIYGIGSPEAYASLHIFFRQGEEYGRDTLLRKLVEIQYERNDTDFHRGTFRVRGDVIEVFPAYDDEKALRIEFFGDEVEAISEIDPLRGVVLTRLTKCAIYPASHYVASRETLERAVAQIRLDLEERIRWFRSQNMLLEAQRIEQRTFFDIEMMEEMGFCQGIENYSRYFDGRNENEPPYTLIDYFPKDFVLFVDESHISVSQVGGMYRGDRSRKETLVNYGFRLPAALDNRPLNFSEFESRINQVVYVSATPADYEMEKSGGVFVEQVIRPTGLVDPVIEVRPATADGNAAGQVDDLLHEVRETVARGERVLVTTLTKRMAEELTNYYRELGVRVRYLHSDIDTIERMQILRDLRLGEYDVLVGINLLREGLDLPEVSLVAILDADKEGFLRSTRSLIQTCGRAARNVNGRVLMYADQVTRSMQACLDETLRRRTKQLAYNEENNITPETVKKGMRTILGSIEEKDYVTPPGAVAEAGVGYDVALKDIPKTVKKLRKEMLAAAKELDFERAAELRDRVKKLEEMELTLR</sequence>
<evidence type="ECO:0000256" key="1">
    <source>
        <dbReference type="ARBA" id="ARBA00004496"/>
    </source>
</evidence>
<feature type="domain" description="UVR" evidence="16">
    <location>
        <begin position="632"/>
        <end position="667"/>
    </location>
</feature>
<evidence type="ECO:0000259" key="18">
    <source>
        <dbReference type="PROSITE" id="PS51194"/>
    </source>
</evidence>
<feature type="binding site" evidence="13">
    <location>
        <begin position="38"/>
        <end position="45"/>
    </location>
    <ligand>
        <name>ATP</name>
        <dbReference type="ChEBI" id="CHEBI:30616"/>
    </ligand>
</feature>
<keyword evidence="10 13" id="KW-0742">SOS response</keyword>
<reference evidence="19 20" key="1">
    <citation type="submission" date="2021-05" db="EMBL/GenBank/DDBJ databases">
        <title>The draft genome of Geobacter chapellei DSM 13688.</title>
        <authorList>
            <person name="Xu Z."/>
            <person name="Masuda Y."/>
            <person name="Itoh H."/>
            <person name="Senoo K."/>
        </authorList>
    </citation>
    <scope>NUCLEOTIDE SEQUENCE [LARGE SCALE GENOMIC DNA]</scope>
    <source>
        <strain evidence="19 20">DSM 13688</strain>
    </source>
</reference>
<evidence type="ECO:0000259" key="17">
    <source>
        <dbReference type="PROSITE" id="PS51192"/>
    </source>
</evidence>
<evidence type="ECO:0000256" key="4">
    <source>
        <dbReference type="ARBA" id="ARBA00022741"/>
    </source>
</evidence>
<evidence type="ECO:0000256" key="15">
    <source>
        <dbReference type="SAM" id="Coils"/>
    </source>
</evidence>
<feature type="domain" description="Helicase C-terminal" evidence="18">
    <location>
        <begin position="436"/>
        <end position="589"/>
    </location>
</feature>
<dbReference type="Pfam" id="PF12344">
    <property type="entry name" value="UvrB"/>
    <property type="match status" value="1"/>
</dbReference>
<evidence type="ECO:0000313" key="20">
    <source>
        <dbReference type="Proteomes" id="UP000784128"/>
    </source>
</evidence>
<dbReference type="SUPFAM" id="SSF52540">
    <property type="entry name" value="P-loop containing nucleoside triphosphate hydrolases"/>
    <property type="match status" value="2"/>
</dbReference>
<evidence type="ECO:0000313" key="19">
    <source>
        <dbReference type="EMBL" id="MBT1071845.1"/>
    </source>
</evidence>
<evidence type="ECO:0000256" key="13">
    <source>
        <dbReference type="HAMAP-Rule" id="MF_00204"/>
    </source>
</evidence>
<dbReference type="InterPro" id="IPR001943">
    <property type="entry name" value="UVR_dom"/>
</dbReference>
<dbReference type="EMBL" id="JAHDYS010000007">
    <property type="protein sequence ID" value="MBT1071845.1"/>
    <property type="molecule type" value="Genomic_DNA"/>
</dbReference>
<dbReference type="InterPro" id="IPR036876">
    <property type="entry name" value="UVR_dom_sf"/>
</dbReference>
<keyword evidence="15" id="KW-0175">Coiled coil</keyword>
<keyword evidence="9 13" id="KW-0234">DNA repair</keyword>
<keyword evidence="6 13" id="KW-0228">DNA excision</keyword>
<feature type="short sequence motif" description="Beta-hairpin" evidence="13">
    <location>
        <begin position="91"/>
        <end position="114"/>
    </location>
</feature>
<feature type="domain" description="Helicase ATP-binding" evidence="17">
    <location>
        <begin position="25"/>
        <end position="158"/>
    </location>
</feature>
<evidence type="ECO:0000259" key="16">
    <source>
        <dbReference type="PROSITE" id="PS50151"/>
    </source>
</evidence>
<dbReference type="SMART" id="SM00490">
    <property type="entry name" value="HELICc"/>
    <property type="match status" value="1"/>
</dbReference>
<accession>A0ABS5U861</accession>
<keyword evidence="5 13" id="KW-0227">DNA damage</keyword>
<keyword evidence="7 13" id="KW-0067">ATP-binding</keyword>
<keyword evidence="8 13" id="KW-0267">Excision nuclease</keyword>
<dbReference type="CDD" id="cd17916">
    <property type="entry name" value="DEXHc_UvrB"/>
    <property type="match status" value="1"/>
</dbReference>
<evidence type="ECO:0000256" key="9">
    <source>
        <dbReference type="ARBA" id="ARBA00023204"/>
    </source>
</evidence>
<dbReference type="PROSITE" id="PS51192">
    <property type="entry name" value="HELICASE_ATP_BIND_1"/>
    <property type="match status" value="1"/>
</dbReference>
<dbReference type="NCBIfam" id="TIGR00631">
    <property type="entry name" value="uvrb"/>
    <property type="match status" value="1"/>
</dbReference>
<dbReference type="Pfam" id="PF00271">
    <property type="entry name" value="Helicase_C"/>
    <property type="match status" value="1"/>
</dbReference>
<dbReference type="Pfam" id="PF17757">
    <property type="entry name" value="UvrB_inter"/>
    <property type="match status" value="1"/>
</dbReference>
<evidence type="ECO:0000256" key="2">
    <source>
        <dbReference type="ARBA" id="ARBA00008533"/>
    </source>
</evidence>
<dbReference type="PANTHER" id="PTHR24029:SF0">
    <property type="entry name" value="UVRABC SYSTEM PROTEIN B"/>
    <property type="match status" value="1"/>
</dbReference>
<dbReference type="SMART" id="SM00487">
    <property type="entry name" value="DEXDc"/>
    <property type="match status" value="1"/>
</dbReference>
<dbReference type="RefSeq" id="WP_214298073.1">
    <property type="nucleotide sequence ID" value="NZ_JAHDYS010000007.1"/>
</dbReference>
<dbReference type="CDD" id="cd18790">
    <property type="entry name" value="SF2_C_UvrB"/>
    <property type="match status" value="1"/>
</dbReference>
<dbReference type="HAMAP" id="MF_00204">
    <property type="entry name" value="UvrB"/>
    <property type="match status" value="1"/>
</dbReference>
<keyword evidence="3 13" id="KW-0963">Cytoplasm</keyword>
<dbReference type="Proteomes" id="UP000784128">
    <property type="component" value="Unassembled WGS sequence"/>
</dbReference>
<dbReference type="InterPro" id="IPR006935">
    <property type="entry name" value="Helicase/UvrB_N"/>
</dbReference>
<dbReference type="InterPro" id="IPR027417">
    <property type="entry name" value="P-loop_NTPase"/>
</dbReference>
<dbReference type="PROSITE" id="PS50151">
    <property type="entry name" value="UVR"/>
    <property type="match status" value="1"/>
</dbReference>
<evidence type="ECO:0000256" key="5">
    <source>
        <dbReference type="ARBA" id="ARBA00022763"/>
    </source>
</evidence>
<dbReference type="Pfam" id="PF04851">
    <property type="entry name" value="ResIII"/>
    <property type="match status" value="1"/>
</dbReference>
<comment type="similarity">
    <text evidence="2 13 14">Belongs to the UvrB family.</text>
</comment>
<dbReference type="GO" id="GO:0016787">
    <property type="term" value="F:hydrolase activity"/>
    <property type="evidence" value="ECO:0007669"/>
    <property type="project" value="UniProtKB-KW"/>
</dbReference>
<organism evidence="19 20">
    <name type="scientific">Pelotalea chapellei</name>
    <dbReference type="NCBI Taxonomy" id="44671"/>
    <lineage>
        <taxon>Bacteria</taxon>
        <taxon>Pseudomonadati</taxon>
        <taxon>Thermodesulfobacteriota</taxon>
        <taxon>Desulfuromonadia</taxon>
        <taxon>Geobacterales</taxon>
        <taxon>Geobacteraceae</taxon>
        <taxon>Pelotalea</taxon>
    </lineage>
</organism>
<comment type="function">
    <text evidence="13">The UvrABC repair system catalyzes the recognition and processing of DNA lesions. A damage recognition complex composed of 2 UvrA and 2 UvrB subunits scans DNA for abnormalities. Upon binding of the UvrA(2)B(2) complex to a putative damaged site, the DNA wraps around one UvrB monomer. DNA wrap is dependent on ATP binding by UvrB and probably causes local melting of the DNA helix, facilitating insertion of UvrB beta-hairpin between the DNA strands. Then UvrB probes one DNA strand for the presence of a lesion. If a lesion is found the UvrA subunits dissociate and the UvrB-DNA preincision complex is formed. This complex is subsequently bound by UvrC and the second UvrB is released. If no lesion is found, the DNA wraps around the other UvrB subunit that will check the other stand for damage.</text>
</comment>
<feature type="coiled-coil region" evidence="15">
    <location>
        <begin position="635"/>
        <end position="667"/>
    </location>
</feature>
<dbReference type="InterPro" id="IPR014001">
    <property type="entry name" value="Helicase_ATP-bd"/>
</dbReference>
<protein>
    <recommendedName>
        <fullName evidence="12 13">UvrABC system protein B</fullName>
        <shortName evidence="13">Protein UvrB</shortName>
    </recommendedName>
    <alternativeName>
        <fullName evidence="13">Excinuclease ABC subunit B</fullName>
    </alternativeName>
</protein>
<keyword evidence="20" id="KW-1185">Reference proteome</keyword>